<dbReference type="KEGG" id="dfa:DFA_02095"/>
<dbReference type="OrthoDB" id="76773at2759"/>
<evidence type="ECO:0000313" key="3">
    <source>
        <dbReference type="Proteomes" id="UP000007797"/>
    </source>
</evidence>
<dbReference type="InterPro" id="IPR036770">
    <property type="entry name" value="Ankyrin_rpt-contain_sf"/>
</dbReference>
<dbReference type="Gene3D" id="1.25.40.20">
    <property type="entry name" value="Ankyrin repeat-containing domain"/>
    <property type="match status" value="2"/>
</dbReference>
<dbReference type="EMBL" id="GL883015">
    <property type="protein sequence ID" value="EGG19308.1"/>
    <property type="molecule type" value="Genomic_DNA"/>
</dbReference>
<reference evidence="3" key="1">
    <citation type="journal article" date="2011" name="Genome Res.">
        <title>Phylogeny-wide analysis of social amoeba genomes highlights ancient origins for complex intercellular communication.</title>
        <authorList>
            <person name="Heidel A.J."/>
            <person name="Lawal H.M."/>
            <person name="Felder M."/>
            <person name="Schilde C."/>
            <person name="Helps N.R."/>
            <person name="Tunggal B."/>
            <person name="Rivero F."/>
            <person name="John U."/>
            <person name="Schleicher M."/>
            <person name="Eichinger L."/>
            <person name="Platzer M."/>
            <person name="Noegel A.A."/>
            <person name="Schaap P."/>
            <person name="Gloeckner G."/>
        </authorList>
    </citation>
    <scope>NUCLEOTIDE SEQUENCE [LARGE SCALE GENOMIC DNA]</scope>
    <source>
        <strain evidence="3">SH3</strain>
    </source>
</reference>
<dbReference type="InterPro" id="IPR002110">
    <property type="entry name" value="Ankyrin_rpt"/>
</dbReference>
<evidence type="ECO:0000256" key="1">
    <source>
        <dbReference type="SAM" id="MobiDB-lite"/>
    </source>
</evidence>
<protein>
    <recommendedName>
        <fullName evidence="4">Ankyrin repeat-containing protein</fullName>
    </recommendedName>
</protein>
<evidence type="ECO:0000313" key="2">
    <source>
        <dbReference type="EMBL" id="EGG19308.1"/>
    </source>
</evidence>
<dbReference type="PANTHER" id="PTHR46586">
    <property type="entry name" value="ANKYRIN REPEAT-CONTAINING PROTEIN"/>
    <property type="match status" value="1"/>
</dbReference>
<proteinExistence type="predicted"/>
<dbReference type="OMA" id="TAINIMD"/>
<keyword evidence="3" id="KW-1185">Reference proteome</keyword>
<dbReference type="Proteomes" id="UP000007797">
    <property type="component" value="Unassembled WGS sequence"/>
</dbReference>
<dbReference type="AlphaFoldDB" id="F4PYP2"/>
<accession>F4PYP2</accession>
<dbReference type="SUPFAM" id="SSF48403">
    <property type="entry name" value="Ankyrin repeat"/>
    <property type="match status" value="1"/>
</dbReference>
<dbReference type="RefSeq" id="XP_004357579.1">
    <property type="nucleotide sequence ID" value="XM_004357522.1"/>
</dbReference>
<dbReference type="PANTHER" id="PTHR46586:SF3">
    <property type="entry name" value="ANKYRIN REPEAT-CONTAINING PROTEIN"/>
    <property type="match status" value="1"/>
</dbReference>
<dbReference type="GeneID" id="14871332"/>
<organism evidence="2 3">
    <name type="scientific">Cavenderia fasciculata</name>
    <name type="common">Slime mold</name>
    <name type="synonym">Dictyostelium fasciculatum</name>
    <dbReference type="NCBI Taxonomy" id="261658"/>
    <lineage>
        <taxon>Eukaryota</taxon>
        <taxon>Amoebozoa</taxon>
        <taxon>Evosea</taxon>
        <taxon>Eumycetozoa</taxon>
        <taxon>Dictyostelia</taxon>
        <taxon>Acytosteliales</taxon>
        <taxon>Cavenderiaceae</taxon>
        <taxon>Cavenderia</taxon>
    </lineage>
</organism>
<dbReference type="Pfam" id="PF13637">
    <property type="entry name" value="Ank_4"/>
    <property type="match status" value="1"/>
</dbReference>
<gene>
    <name evidence="2" type="ORF">DFA_02095</name>
</gene>
<dbReference type="InterPro" id="IPR052050">
    <property type="entry name" value="SecEffector_AnkRepeat"/>
</dbReference>
<name>F4PYP2_CACFS</name>
<evidence type="ECO:0008006" key="4">
    <source>
        <dbReference type="Google" id="ProtNLM"/>
    </source>
</evidence>
<feature type="region of interest" description="Disordered" evidence="1">
    <location>
        <begin position="340"/>
        <end position="360"/>
    </location>
</feature>
<sequence>MNQEQHRQHSDSVATATAINIMDILKNIVLRTRIFKELELLPKKEYSEEFTYRPLVYYKGKELIEAASKGSYVMVWDCALPWDFIKHYLPPTRVSNCLIEKMLSGYSSHYNATLDTLSSLTDRLLNTSRRETPLEPLRLNIEDAVRHNHLDIVQYIHTRIPGSFKMVQIVCYYASKNGNLAMLQWIKLNTALEFYRDCVRTAAMHGHLDVVKWLFNELDRVKGKEDNWNTMDWAAKGGSVAVMEWLQSTRSEECATTFAMDWAAMNGHVNALQWLQTNTTAGCTRAMDLASREGHLQVCQWLQTNKSQDQHICTKAAMDWASMRGHLHILEWLHKNRSEGVSSSSKTKVNKKGSSMAYKE</sequence>